<dbReference type="InterPro" id="IPR049730">
    <property type="entry name" value="SNF2/RAD54-like_C"/>
</dbReference>
<dbReference type="Pfam" id="PF00271">
    <property type="entry name" value="Helicase_C"/>
    <property type="match status" value="1"/>
</dbReference>
<evidence type="ECO:0000256" key="1">
    <source>
        <dbReference type="ARBA" id="ARBA00022801"/>
    </source>
</evidence>
<dbReference type="RefSeq" id="WP_074666935.1">
    <property type="nucleotide sequence ID" value="NZ_FNNH01000017.1"/>
</dbReference>
<dbReference type="InterPro" id="IPR027417">
    <property type="entry name" value="P-loop_NTPase"/>
</dbReference>
<dbReference type="Gene3D" id="3.40.50.10810">
    <property type="entry name" value="Tandem AAA-ATPase domain"/>
    <property type="match status" value="1"/>
</dbReference>
<dbReference type="CDD" id="cd18793">
    <property type="entry name" value="SF2_C_SNF"/>
    <property type="match status" value="1"/>
</dbReference>
<dbReference type="InterPro" id="IPR001650">
    <property type="entry name" value="Helicase_C-like"/>
</dbReference>
<accession>A0A1H2URU7</accession>
<evidence type="ECO:0000259" key="3">
    <source>
        <dbReference type="PROSITE" id="PS51194"/>
    </source>
</evidence>
<dbReference type="PANTHER" id="PTHR10799">
    <property type="entry name" value="SNF2/RAD54 HELICASE FAMILY"/>
    <property type="match status" value="1"/>
</dbReference>
<feature type="domain" description="Helicase C-terminal" evidence="3">
    <location>
        <begin position="1245"/>
        <end position="1399"/>
    </location>
</feature>
<dbReference type="InterPro" id="IPR014001">
    <property type="entry name" value="Helicase_ATP-bd"/>
</dbReference>
<evidence type="ECO:0000313" key="5">
    <source>
        <dbReference type="Proteomes" id="UP000183454"/>
    </source>
</evidence>
<dbReference type="EMBL" id="FNNH01000017">
    <property type="protein sequence ID" value="SDW58831.1"/>
    <property type="molecule type" value="Genomic_DNA"/>
</dbReference>
<dbReference type="GO" id="GO:0016787">
    <property type="term" value="F:hydrolase activity"/>
    <property type="evidence" value="ECO:0007669"/>
    <property type="project" value="UniProtKB-KW"/>
</dbReference>
<dbReference type="SMART" id="SM00487">
    <property type="entry name" value="DEXDc"/>
    <property type="match status" value="1"/>
</dbReference>
<protein>
    <submittedName>
        <fullName evidence="4">Superfamily II DNA or RNA helicase, SNF2 family</fullName>
    </submittedName>
</protein>
<dbReference type="Gene3D" id="3.40.50.300">
    <property type="entry name" value="P-loop containing nucleotide triphosphate hydrolases"/>
    <property type="match status" value="1"/>
</dbReference>
<gene>
    <name evidence="4" type="ORF">SAMN05421882_101752</name>
</gene>
<dbReference type="InterPro" id="IPR000330">
    <property type="entry name" value="SNF2_N"/>
</dbReference>
<keyword evidence="1" id="KW-0378">Hydrolase</keyword>
<name>A0A1H2URU7_9PROT</name>
<proteinExistence type="predicted"/>
<organism evidence="4 5">
    <name type="scientific">Nitrosomonas communis</name>
    <dbReference type="NCBI Taxonomy" id="44574"/>
    <lineage>
        <taxon>Bacteria</taxon>
        <taxon>Pseudomonadati</taxon>
        <taxon>Pseudomonadota</taxon>
        <taxon>Betaproteobacteria</taxon>
        <taxon>Nitrosomonadales</taxon>
        <taxon>Nitrosomonadaceae</taxon>
        <taxon>Nitrosomonas</taxon>
    </lineage>
</organism>
<sequence length="1405" mass="158419">MSNSVKEERRQLFERYHQCTPAEQAAVNILAVAWGGLSKSQITTPLRRILSAGEAANIKLERLQHSGLLKIEKTSWNNQRLKCNKLIVELVTRELVASGAFERYVDLVHLAAPLQTAYQKTAKDDIQFRDDDELIREVRIGIYRADVLYIERLFEMLERVQYSYWNGLPQRWPEPAPIYAMVCDNPFERDWFVRLPAEIREPALPLILLQQAAGWEQEAAAFDLLREACEEPATSVPEDWLLCLTLISILRGEMQAAQAALSRCPVSFRERTYHGLLLLLEGDHDNALRYYREGLSLLRKGQVKRRFFFPGVTGFFFVLGLFQRNQAGDLDEAQKLLEMVPEDHSFDSVFMLMKSVPALERNQPGALTQLNMRFEQILHYGHMSPWIFWIGLWLLHQYEQATKLAPYLSQAKAYQEQASHYGYGWLAAELAALIARIEPRQTDMKSAAEAFEHSKGIRLLVNRSQYVEPWERALNAIKNTVVRATATGKRDETAEYRLAWLLSRGHAYLGFTLEAREQKRNASGGWSKGKPLSMKKVAEMAESIAYFSEQDRRVAAHIAPDPYTGGYALSSRGWLTMVGAPNVSWKGSGVAVELVAAEPELRVKKKPKDEQVKIEFWPLCDEEESVVLAEDGLTRLKIVELKPKHHRLAEIIGKGIEAPASAQERILASLGSVSALVTIHSDIGGGELAAAETVAAHARPHVQLIPEGEGLRVAILTRPFGEQGSYCTPGSGGSSLIAEIGGKRLQTLRDLKLERKLANELIALCPSLGTQAQEVTAFHWLLVDTESSLEFLLELREAGDKAQIEWPQGEKLKVLGQAGLSQFSIKVKQQRDWFSVSGELKLDDGQVLNMQRLLELTEDAQSKFIRLDEGRFLALTEAFKKRLDDLRAYSEKHGKDQRLHSLALPVMDEIAEEVGEFQGDAAWRAQLKRLRQAEQIQPKLPSTLQAELRDYQRDGFEWLFRLATWGVGACLADDMGLGKTLQALTVMLCRASEGPTLVVAPTSVCMNWQSEAQRFAPTLNVHILGGGDRQKLIESLCPMDLLICSYALLQQESVGKCLAAPTWQTIVLDEAQLIKNPATKRSQQAMALQGLFKIITTGTPVENHLGELWNLFRFINPGLLGSLESFNRRFAGPIERNQDREARQRLKRMIQPFILRRTKTQVLDELPPRTEIELQVELSEQEAVFYEALRRKLLNELNETQAAEEDKRFKVLAAITKLRRACCNVQLVAPELGLSSSKLALFGEVMDELLDNRHKALVFSQFVDHLNLIRRYLDVKGIDYQYLDGQTPPAERKQRVDAFQAGQGDVFLISLKAGGVGLNLTAADYVIHMDPWWNPAVEDQASDRAHRIGQQRPVTVYRLVTKNTIEEQIVSLHKHKRDLADSVLEGGEISGKISTQELLNLIQLG</sequence>
<keyword evidence="4" id="KW-0347">Helicase</keyword>
<dbReference type="SUPFAM" id="SSF52540">
    <property type="entry name" value="P-loop containing nucleoside triphosphate hydrolases"/>
    <property type="match status" value="2"/>
</dbReference>
<dbReference type="Proteomes" id="UP000183454">
    <property type="component" value="Unassembled WGS sequence"/>
</dbReference>
<dbReference type="PROSITE" id="PS51192">
    <property type="entry name" value="HELICASE_ATP_BIND_1"/>
    <property type="match status" value="1"/>
</dbReference>
<evidence type="ECO:0000259" key="2">
    <source>
        <dbReference type="PROSITE" id="PS51192"/>
    </source>
</evidence>
<dbReference type="PROSITE" id="PS51194">
    <property type="entry name" value="HELICASE_CTER"/>
    <property type="match status" value="1"/>
</dbReference>
<keyword evidence="4" id="KW-0067">ATP-binding</keyword>
<dbReference type="GO" id="GO:0005524">
    <property type="term" value="F:ATP binding"/>
    <property type="evidence" value="ECO:0007669"/>
    <property type="project" value="InterPro"/>
</dbReference>
<dbReference type="InterPro" id="IPR038718">
    <property type="entry name" value="SNF2-like_sf"/>
</dbReference>
<reference evidence="4 5" key="1">
    <citation type="submission" date="2016-10" db="EMBL/GenBank/DDBJ databases">
        <authorList>
            <person name="de Groot N.N."/>
        </authorList>
    </citation>
    <scope>NUCLEOTIDE SEQUENCE [LARGE SCALE GENOMIC DNA]</scope>
    <source>
        <strain evidence="4 5">Nm110</strain>
    </source>
</reference>
<feature type="domain" description="Helicase ATP-binding" evidence="2">
    <location>
        <begin position="960"/>
        <end position="1118"/>
    </location>
</feature>
<keyword evidence="4" id="KW-0547">Nucleotide-binding</keyword>
<dbReference type="Pfam" id="PF00176">
    <property type="entry name" value="SNF2-rel_dom"/>
    <property type="match status" value="1"/>
</dbReference>
<evidence type="ECO:0000313" key="4">
    <source>
        <dbReference type="EMBL" id="SDW58831.1"/>
    </source>
</evidence>
<dbReference type="SMART" id="SM00490">
    <property type="entry name" value="HELICc"/>
    <property type="match status" value="1"/>
</dbReference>
<dbReference type="GO" id="GO:0004386">
    <property type="term" value="F:helicase activity"/>
    <property type="evidence" value="ECO:0007669"/>
    <property type="project" value="UniProtKB-KW"/>
</dbReference>
<dbReference type="CDD" id="cd18012">
    <property type="entry name" value="DEXQc_arch_SWI2_SNF2"/>
    <property type="match status" value="1"/>
</dbReference>